<evidence type="ECO:0000256" key="1">
    <source>
        <dbReference type="ARBA" id="ARBA00022679"/>
    </source>
</evidence>
<dbReference type="Gene3D" id="3.40.630.30">
    <property type="match status" value="1"/>
</dbReference>
<dbReference type="CDD" id="cd04301">
    <property type="entry name" value="NAT_SF"/>
    <property type="match status" value="1"/>
</dbReference>
<dbReference type="Proteomes" id="UP000007374">
    <property type="component" value="Unassembled WGS sequence"/>
</dbReference>
<dbReference type="eggNOG" id="COG0456">
    <property type="taxonomic scope" value="Bacteria"/>
</dbReference>
<dbReference type="InterPro" id="IPR000182">
    <property type="entry name" value="GNAT_dom"/>
</dbReference>
<feature type="domain" description="N-acetyltransferase" evidence="3">
    <location>
        <begin position="7"/>
        <end position="162"/>
    </location>
</feature>
<evidence type="ECO:0000313" key="4">
    <source>
        <dbReference type="EMBL" id="EKF40524.1"/>
    </source>
</evidence>
<comment type="caution">
    <text evidence="4">The sequence shown here is derived from an EMBL/GenBank/DDBJ whole genome shotgun (WGS) entry which is preliminary data.</text>
</comment>
<dbReference type="SUPFAM" id="SSF55729">
    <property type="entry name" value="Acyl-CoA N-acyltransferases (Nat)"/>
    <property type="match status" value="1"/>
</dbReference>
<dbReference type="RefSeq" id="WP_009452301.1">
    <property type="nucleotide sequence ID" value="NZ_AMSI01000017.1"/>
</dbReference>
<evidence type="ECO:0000313" key="5">
    <source>
        <dbReference type="Proteomes" id="UP000007374"/>
    </source>
</evidence>
<protein>
    <submittedName>
        <fullName evidence="4">N-acetyltransferase GCN5</fullName>
    </submittedName>
</protein>
<dbReference type="InterPro" id="IPR016181">
    <property type="entry name" value="Acyl_CoA_acyltransferase"/>
</dbReference>
<evidence type="ECO:0000256" key="2">
    <source>
        <dbReference type="ARBA" id="ARBA00023315"/>
    </source>
</evidence>
<gene>
    <name evidence="4" type="ORF">NA8A_20407</name>
</gene>
<keyword evidence="1 4" id="KW-0808">Transferase</keyword>
<dbReference type="PANTHER" id="PTHR43877">
    <property type="entry name" value="AMINOALKYLPHOSPHONATE N-ACETYLTRANSFERASE-RELATED-RELATED"/>
    <property type="match status" value="1"/>
</dbReference>
<keyword evidence="2" id="KW-0012">Acyltransferase</keyword>
<dbReference type="GO" id="GO:0016747">
    <property type="term" value="F:acyltransferase activity, transferring groups other than amino-acyl groups"/>
    <property type="evidence" value="ECO:0007669"/>
    <property type="project" value="InterPro"/>
</dbReference>
<dbReference type="AlphaFoldDB" id="K2NRU6"/>
<sequence length="162" mass="18249">MGENHQIDIQPLRLKDAHLLAPLLAAYTQSLKRGAPRRPDEYYAETLLQDRAAEIVGARLDGELVGFAVYYDLPDPVSGMRYGLVDHLYVHHAHRRKGIGKALVDVIADQAEERGWTRLAFNAPRQPEDGRKLYETVAAPADWTSHVIRFEQGAGEAHDKER</sequence>
<keyword evidence="5" id="KW-1185">Reference proteome</keyword>
<dbReference type="InterPro" id="IPR050832">
    <property type="entry name" value="Bact_Acetyltransf"/>
</dbReference>
<evidence type="ECO:0000259" key="3">
    <source>
        <dbReference type="PROSITE" id="PS51186"/>
    </source>
</evidence>
<organism evidence="4 5">
    <name type="scientific">Nitratireductor indicus C115</name>
    <dbReference type="NCBI Taxonomy" id="1231190"/>
    <lineage>
        <taxon>Bacteria</taxon>
        <taxon>Pseudomonadati</taxon>
        <taxon>Pseudomonadota</taxon>
        <taxon>Alphaproteobacteria</taxon>
        <taxon>Hyphomicrobiales</taxon>
        <taxon>Phyllobacteriaceae</taxon>
        <taxon>Nitratireductor</taxon>
    </lineage>
</organism>
<dbReference type="Pfam" id="PF00583">
    <property type="entry name" value="Acetyltransf_1"/>
    <property type="match status" value="1"/>
</dbReference>
<name>K2NRU6_9HYPH</name>
<dbReference type="PROSITE" id="PS51186">
    <property type="entry name" value="GNAT"/>
    <property type="match status" value="1"/>
</dbReference>
<proteinExistence type="predicted"/>
<dbReference type="OrthoDB" id="9805924at2"/>
<dbReference type="STRING" id="721133.SAMN05216176_104311"/>
<dbReference type="PATRIC" id="fig|1231190.3.peg.4220"/>
<reference evidence="4 5" key="1">
    <citation type="journal article" date="2012" name="J. Bacteriol.">
        <title>Genome Sequence of Nitratireductor indicus Type Strain C115.</title>
        <authorList>
            <person name="Lai Q."/>
            <person name="Li G."/>
            <person name="Yu Z."/>
            <person name="Shao Z."/>
        </authorList>
    </citation>
    <scope>NUCLEOTIDE SEQUENCE [LARGE SCALE GENOMIC DNA]</scope>
    <source>
        <strain evidence="4 5">C115</strain>
    </source>
</reference>
<accession>K2NRU6</accession>
<dbReference type="EMBL" id="AMSI01000017">
    <property type="protein sequence ID" value="EKF40524.1"/>
    <property type="molecule type" value="Genomic_DNA"/>
</dbReference>